<dbReference type="VEuPathDB" id="MicrosporidiaDB:Eint_030190"/>
<dbReference type="InterPro" id="IPR011333">
    <property type="entry name" value="SKP1/BTB/POZ_sf"/>
</dbReference>
<dbReference type="SUPFAM" id="SSF81382">
    <property type="entry name" value="Skp1 dimerisation domain-like"/>
    <property type="match status" value="1"/>
</dbReference>
<dbReference type="InterPro" id="IPR016897">
    <property type="entry name" value="SKP1"/>
</dbReference>
<protein>
    <recommendedName>
        <fullName evidence="1">E3 ubiquitin ligase complex SCF subunit</fullName>
    </recommendedName>
</protein>
<comment type="similarity">
    <text evidence="1">Belongs to the SKP1 family.</text>
</comment>
<dbReference type="PANTHER" id="PTHR11165">
    <property type="entry name" value="SKP1"/>
    <property type="match status" value="1"/>
</dbReference>
<comment type="pathway">
    <text evidence="1">Protein modification; protein ubiquitination.</text>
</comment>
<name>E0S630_ENCIT</name>
<dbReference type="GeneID" id="9698860"/>
<dbReference type="GO" id="GO:0006511">
    <property type="term" value="P:ubiquitin-dependent protein catabolic process"/>
    <property type="evidence" value="ECO:0007669"/>
    <property type="project" value="InterPro"/>
</dbReference>
<dbReference type="Gene3D" id="3.30.710.10">
    <property type="entry name" value="Potassium Channel Kv1.1, Chain A"/>
    <property type="match status" value="1"/>
</dbReference>
<evidence type="ECO:0000256" key="1">
    <source>
        <dbReference type="PIRNR" id="PIRNR028729"/>
    </source>
</evidence>
<keyword evidence="1" id="KW-0833">Ubl conjugation pathway</keyword>
<evidence type="ECO:0000259" key="2">
    <source>
        <dbReference type="Pfam" id="PF01466"/>
    </source>
</evidence>
<organism evidence="3 4">
    <name type="scientific">Encephalitozoon intestinalis (strain ATCC 50506)</name>
    <name type="common">Microsporidian parasite</name>
    <name type="synonym">Septata intestinalis</name>
    <dbReference type="NCBI Taxonomy" id="876142"/>
    <lineage>
        <taxon>Eukaryota</taxon>
        <taxon>Fungi</taxon>
        <taxon>Fungi incertae sedis</taxon>
        <taxon>Microsporidia</taxon>
        <taxon>Unikaryonidae</taxon>
        <taxon>Encephalitozoon</taxon>
    </lineage>
</organism>
<sequence>MIEVETSDGRIFRVDTKQAYKSVLIKNVCTSTVCKYPISLKVSSSTFEIIQKYMEIDTSQLSEDYNPLEIRFKPSDLNFFMEYDNKKLLDVCNGANYLEYPYLLELCCKIISDKMKYKNTKELAEFIGVEYNITDEELMRIEKEFEWISSDE</sequence>
<proteinExistence type="inferred from homology"/>
<dbReference type="OrthoDB" id="2342932at2759"/>
<gene>
    <name evidence="3" type="ORF">Eint_030190</name>
</gene>
<feature type="domain" description="SKP1 component dimerisation" evidence="2">
    <location>
        <begin position="102"/>
        <end position="148"/>
    </location>
</feature>
<dbReference type="SUPFAM" id="SSF54695">
    <property type="entry name" value="POZ domain"/>
    <property type="match status" value="1"/>
</dbReference>
<dbReference type="EMBL" id="CP001944">
    <property type="protein sequence ID" value="ADM11165.1"/>
    <property type="molecule type" value="Genomic_DNA"/>
</dbReference>
<dbReference type="InterPro" id="IPR036296">
    <property type="entry name" value="SKP1-like_dim_sf"/>
</dbReference>
<comment type="function">
    <text evidence="1">Essential component of the SCF (SKP1-CUL1-F-box protein) E3 ubiquitin ligase complexes, which mediate the ubiquitination and subsequent proteasomal degradation of target proteins.</text>
</comment>
<dbReference type="PIRSF" id="PIRSF028729">
    <property type="entry name" value="E3_ubiquit_lig_SCF_Skp"/>
    <property type="match status" value="1"/>
</dbReference>
<dbReference type="AlphaFoldDB" id="E0S630"/>
<comment type="subunit">
    <text evidence="1">Component of the SCF (SKP1-CUL1-F-box protein) E3 ubiquitin ligase complexes.</text>
</comment>
<evidence type="ECO:0000313" key="3">
    <source>
        <dbReference type="EMBL" id="ADM11165.1"/>
    </source>
</evidence>
<dbReference type="Pfam" id="PF01466">
    <property type="entry name" value="Skp1"/>
    <property type="match status" value="1"/>
</dbReference>
<dbReference type="Proteomes" id="UP000002313">
    <property type="component" value="Chromosome III"/>
</dbReference>
<dbReference type="GO" id="GO:0016874">
    <property type="term" value="F:ligase activity"/>
    <property type="evidence" value="ECO:0007669"/>
    <property type="project" value="UniProtKB-KW"/>
</dbReference>
<reference evidence="3 4" key="2">
    <citation type="journal article" date="2012" name="Proc. Natl. Acad. Sci. U.S.A.">
        <title>Gain and loss of multiple functionally related, horizontally transferred genes in the reduced genomes of two microsporidian parasites.</title>
        <authorList>
            <person name="Pombert J.-F."/>
            <person name="Selman M."/>
            <person name="Burki F."/>
            <person name="Bardell F.T."/>
            <person name="Farinelli L."/>
            <person name="Solter L.F."/>
            <person name="Whitman D.W."/>
            <person name="Weiss L.M."/>
            <person name="Corradi N."/>
            <person name="Keeling P.J."/>
        </authorList>
    </citation>
    <scope>NUCLEOTIDE SEQUENCE [LARGE SCALE GENOMIC DNA]</scope>
    <source>
        <strain evidence="3 4">ATCC 50506</strain>
    </source>
</reference>
<dbReference type="UniPathway" id="UPA00143"/>
<evidence type="ECO:0000313" key="4">
    <source>
        <dbReference type="Proteomes" id="UP000002313"/>
    </source>
</evidence>
<dbReference type="KEGG" id="ein:Eint_030190"/>
<keyword evidence="4" id="KW-1185">Reference proteome</keyword>
<dbReference type="HOGENOM" id="CLU_059252_4_2_1"/>
<dbReference type="InterPro" id="IPR016072">
    <property type="entry name" value="Skp1_comp_dimer"/>
</dbReference>
<dbReference type="GO" id="GO:0016567">
    <property type="term" value="P:protein ubiquitination"/>
    <property type="evidence" value="ECO:0007669"/>
    <property type="project" value="UniProtKB-UniPathway"/>
</dbReference>
<reference evidence="3 4" key="1">
    <citation type="journal article" date="2010" name="Nat. Commun.">
        <title>The complete sequence of the smallest known nuclear genome from the microsporidian Encephalitozoon intestinalis.</title>
        <authorList>
            <person name="Corradi N."/>
            <person name="Pombert J.-F."/>
            <person name="Farinelli L."/>
            <person name="Didier E.S."/>
            <person name="Keeling P.J."/>
        </authorList>
    </citation>
    <scope>NUCLEOTIDE SEQUENCE [LARGE SCALE GENOMIC DNA]</scope>
    <source>
        <strain evidence="3 4">ATCC 50506</strain>
    </source>
</reference>
<dbReference type="RefSeq" id="XP_003072525.1">
    <property type="nucleotide sequence ID" value="XM_003072479.1"/>
</dbReference>
<accession>E0S630</accession>